<keyword evidence="3" id="KW-1185">Reference proteome</keyword>
<dbReference type="EMBL" id="JAZHXJ010001174">
    <property type="protein sequence ID" value="KAL1845257.1"/>
    <property type="molecule type" value="Genomic_DNA"/>
</dbReference>
<feature type="region of interest" description="Disordered" evidence="1">
    <location>
        <begin position="110"/>
        <end position="166"/>
    </location>
</feature>
<dbReference type="Proteomes" id="UP001586593">
    <property type="component" value="Unassembled WGS sequence"/>
</dbReference>
<feature type="region of interest" description="Disordered" evidence="1">
    <location>
        <begin position="319"/>
        <end position="338"/>
    </location>
</feature>
<comment type="caution">
    <text evidence="2">The sequence shown here is derived from an EMBL/GenBank/DDBJ whole genome shotgun (WGS) entry which is preliminary data.</text>
</comment>
<name>A0ABR3VUG4_9PEZI</name>
<feature type="compositionally biased region" description="Polar residues" evidence="1">
    <location>
        <begin position="198"/>
        <end position="211"/>
    </location>
</feature>
<feature type="compositionally biased region" description="Polar residues" evidence="1">
    <location>
        <begin position="323"/>
        <end position="338"/>
    </location>
</feature>
<feature type="region of interest" description="Disordered" evidence="1">
    <location>
        <begin position="182"/>
        <end position="303"/>
    </location>
</feature>
<feature type="compositionally biased region" description="Basic and acidic residues" evidence="1">
    <location>
        <begin position="262"/>
        <end position="272"/>
    </location>
</feature>
<evidence type="ECO:0000313" key="3">
    <source>
        <dbReference type="Proteomes" id="UP001586593"/>
    </source>
</evidence>
<protein>
    <submittedName>
        <fullName evidence="2">Uncharacterized protein</fullName>
    </submittedName>
</protein>
<sequence>MESEWSRPSLDFHGCPSAYRAECCVSTGMGSDEVHPGGHGMKSDDTVLRGNHGRIVVGWGIPLGARSCHVRICHVRITCGVPTPLPSRASPEAYIHDVLLLLRAWSASGRGSAPYPRRSTRGAGCAASGSRRRAGDDATGRPLLGTEAETTSTAEGEIRRGRSAAPRTELWWSLSQALARGTSVTNSTGHPPREHHTAGSSLTLGTPQAQRPRQGGKPHRRSSDHGDRRSAVAIRPGPCHDAPLSSRPVARSRTLRRSPIGRRFDGREDTPDHPITTSQRRSPVRAWSAGQEGAPAGRSPCLHPSLRASRVSVALALSEGVDTASQGNTLPTLSAKQT</sequence>
<proteinExistence type="predicted"/>
<feature type="compositionally biased region" description="Basic and acidic residues" evidence="1">
    <location>
        <begin position="221"/>
        <end position="230"/>
    </location>
</feature>
<evidence type="ECO:0000313" key="2">
    <source>
        <dbReference type="EMBL" id="KAL1845257.1"/>
    </source>
</evidence>
<reference evidence="2 3" key="1">
    <citation type="journal article" date="2024" name="Commun. Biol.">
        <title>Comparative genomic analysis of thermophilic fungi reveals convergent evolutionary adaptations and gene losses.</title>
        <authorList>
            <person name="Steindorff A.S."/>
            <person name="Aguilar-Pontes M.V."/>
            <person name="Robinson A.J."/>
            <person name="Andreopoulos B."/>
            <person name="LaButti K."/>
            <person name="Kuo A."/>
            <person name="Mondo S."/>
            <person name="Riley R."/>
            <person name="Otillar R."/>
            <person name="Haridas S."/>
            <person name="Lipzen A."/>
            <person name="Grimwood J."/>
            <person name="Schmutz J."/>
            <person name="Clum A."/>
            <person name="Reid I.D."/>
            <person name="Moisan M.C."/>
            <person name="Butler G."/>
            <person name="Nguyen T.T.M."/>
            <person name="Dewar K."/>
            <person name="Conant G."/>
            <person name="Drula E."/>
            <person name="Henrissat B."/>
            <person name="Hansel C."/>
            <person name="Singer S."/>
            <person name="Hutchinson M.I."/>
            <person name="de Vries R.P."/>
            <person name="Natvig D.O."/>
            <person name="Powell A.J."/>
            <person name="Tsang A."/>
            <person name="Grigoriev I.V."/>
        </authorList>
    </citation>
    <scope>NUCLEOTIDE SEQUENCE [LARGE SCALE GENOMIC DNA]</scope>
    <source>
        <strain evidence="2 3">ATCC 24622</strain>
    </source>
</reference>
<evidence type="ECO:0000256" key="1">
    <source>
        <dbReference type="SAM" id="MobiDB-lite"/>
    </source>
</evidence>
<accession>A0ABR3VUG4</accession>
<organism evidence="2 3">
    <name type="scientific">Phialemonium thermophilum</name>
    <dbReference type="NCBI Taxonomy" id="223376"/>
    <lineage>
        <taxon>Eukaryota</taxon>
        <taxon>Fungi</taxon>
        <taxon>Dikarya</taxon>
        <taxon>Ascomycota</taxon>
        <taxon>Pezizomycotina</taxon>
        <taxon>Sordariomycetes</taxon>
        <taxon>Sordariomycetidae</taxon>
        <taxon>Cephalothecales</taxon>
        <taxon>Cephalothecaceae</taxon>
        <taxon>Phialemonium</taxon>
    </lineage>
</organism>
<feature type="compositionally biased region" description="Low complexity" evidence="1">
    <location>
        <begin position="145"/>
        <end position="155"/>
    </location>
</feature>
<gene>
    <name evidence="2" type="ORF">VTK73DRAFT_787</name>
</gene>